<dbReference type="PRINTS" id="PR01345">
    <property type="entry name" value="CERVTRCPTASE"/>
</dbReference>
<dbReference type="OrthoDB" id="416454at2759"/>
<evidence type="ECO:0000313" key="1">
    <source>
        <dbReference type="EMBL" id="PKU42893.1"/>
    </source>
</evidence>
<evidence type="ECO:0000313" key="2">
    <source>
        <dbReference type="Proteomes" id="UP000233556"/>
    </source>
</evidence>
<reference evidence="2" key="2">
    <citation type="submission" date="2017-12" db="EMBL/GenBank/DDBJ databases">
        <title>Genome sequence of the Bar-tailed Godwit (Limosa lapponica baueri).</title>
        <authorList>
            <person name="Lima N.C.B."/>
            <person name="Parody-Merino A.M."/>
            <person name="Battley P.F."/>
            <person name="Fidler A.E."/>
            <person name="Prosdocimi F."/>
        </authorList>
    </citation>
    <scope>NUCLEOTIDE SEQUENCE [LARGE SCALE GENOMIC DNA]</scope>
</reference>
<dbReference type="AlphaFoldDB" id="A0A2I0UA77"/>
<protein>
    <recommendedName>
        <fullName evidence="3">Rna-directed dna polymerase from mobile element jockey-like</fullName>
    </recommendedName>
</protein>
<evidence type="ECO:0008006" key="3">
    <source>
        <dbReference type="Google" id="ProtNLM"/>
    </source>
</evidence>
<dbReference type="EMBL" id="KZ505950">
    <property type="protein sequence ID" value="PKU42893.1"/>
    <property type="molecule type" value="Genomic_DNA"/>
</dbReference>
<proteinExistence type="predicted"/>
<reference evidence="2" key="1">
    <citation type="submission" date="2017-11" db="EMBL/GenBank/DDBJ databases">
        <authorList>
            <person name="Lima N.C."/>
            <person name="Parody-Merino A.M."/>
            <person name="Battley P.F."/>
            <person name="Fidler A.E."/>
            <person name="Prosdocimi F."/>
        </authorList>
    </citation>
    <scope>NUCLEOTIDE SEQUENCE [LARGE SCALE GENOMIC DNA]</scope>
</reference>
<keyword evidence="2" id="KW-1185">Reference proteome</keyword>
<accession>A0A2I0UA77</accession>
<dbReference type="PANTHER" id="PTHR33332">
    <property type="entry name" value="REVERSE TRANSCRIPTASE DOMAIN-CONTAINING PROTEIN"/>
    <property type="match status" value="1"/>
</dbReference>
<organism evidence="1 2">
    <name type="scientific">Limosa lapponica baueri</name>
    <dbReference type="NCBI Taxonomy" id="1758121"/>
    <lineage>
        <taxon>Eukaryota</taxon>
        <taxon>Metazoa</taxon>
        <taxon>Chordata</taxon>
        <taxon>Craniata</taxon>
        <taxon>Vertebrata</taxon>
        <taxon>Euteleostomi</taxon>
        <taxon>Archelosauria</taxon>
        <taxon>Archosauria</taxon>
        <taxon>Dinosauria</taxon>
        <taxon>Saurischia</taxon>
        <taxon>Theropoda</taxon>
        <taxon>Coelurosauria</taxon>
        <taxon>Aves</taxon>
        <taxon>Neognathae</taxon>
        <taxon>Neoaves</taxon>
        <taxon>Charadriiformes</taxon>
        <taxon>Scolopacidae</taxon>
        <taxon>Limosa</taxon>
    </lineage>
</organism>
<name>A0A2I0UA77_LIMLA</name>
<sequence>MKIKDYDTKLSGSVDLHEDREALQRGLDRLDRWANINGMSFNKAKCQVLHLGHDNPMHSYRLGEVWLESCRAEKNLGVLIDKRLNMSRWCAQVAKKANGILVCIRNNVTSRSGEERLKEL</sequence>
<gene>
    <name evidence="1" type="ORF">llap_6800</name>
</gene>
<dbReference type="Proteomes" id="UP000233556">
    <property type="component" value="Unassembled WGS sequence"/>
</dbReference>